<dbReference type="RefSeq" id="WP_185429008.1">
    <property type="nucleotide sequence ID" value="NZ_JAARRW010000002.1"/>
</dbReference>
<dbReference type="AlphaFoldDB" id="A0A7X0XIX3"/>
<keyword evidence="5" id="KW-0012">Acyltransferase</keyword>
<comment type="subcellular location">
    <subcellularLocation>
        <location evidence="1">Membrane</location>
    </subcellularLocation>
</comment>
<evidence type="ECO:0000313" key="6">
    <source>
        <dbReference type="Proteomes" id="UP000541955"/>
    </source>
</evidence>
<feature type="transmembrane region" description="Helical" evidence="3">
    <location>
        <begin position="257"/>
        <end position="276"/>
    </location>
</feature>
<evidence type="ECO:0000313" key="5">
    <source>
        <dbReference type="EMBL" id="MBC1561623.1"/>
    </source>
</evidence>
<dbReference type="GO" id="GO:0016747">
    <property type="term" value="F:acyltransferase activity, transferring groups other than amino-acyl groups"/>
    <property type="evidence" value="ECO:0007669"/>
    <property type="project" value="InterPro"/>
</dbReference>
<evidence type="ECO:0000256" key="1">
    <source>
        <dbReference type="ARBA" id="ARBA00004370"/>
    </source>
</evidence>
<sequence>MERKRLAWVDTAKGIGIFLVVWGHFYASEPIKIIIYGFHMPLFFFLSGYVFRLTEGSMWLMIKKKSRQLILPFFVFQMVTFLLLFLLPIKSSLSVEEFLYLNGEVGFNSPLWFLVVLFEVEIVFFAFQKYMMNQKVYIFFLLLSLVIISSFYQGIHRPFGIHVVPIGVLFYWLGHVVRRQSWLEKGRIISCTSFLIAILVYLTTIFYGNEKQLVGLRSMNIGSFFPFLLASVAGIFLICIIAIRVQPITGLTNFGRNSLFILGTHYFFLIIYSNLIQIVTGEPAHSSYPVYLSLGLTIITFVAYTSIFKITQKLGVAHYFFIK</sequence>
<feature type="transmembrane region" description="Helical" evidence="3">
    <location>
        <begin position="7"/>
        <end position="27"/>
    </location>
</feature>
<accession>A0A7X0XIX3</accession>
<dbReference type="Pfam" id="PF01757">
    <property type="entry name" value="Acyl_transf_3"/>
    <property type="match status" value="1"/>
</dbReference>
<comment type="similarity">
    <text evidence="2">Belongs to the acyltransferase 3 family.</text>
</comment>
<feature type="transmembrane region" description="Helical" evidence="3">
    <location>
        <begin position="33"/>
        <end position="51"/>
    </location>
</feature>
<feature type="transmembrane region" description="Helical" evidence="3">
    <location>
        <begin position="159"/>
        <end position="176"/>
    </location>
</feature>
<feature type="transmembrane region" description="Helical" evidence="3">
    <location>
        <begin position="109"/>
        <end position="127"/>
    </location>
</feature>
<feature type="domain" description="Acyltransferase 3" evidence="4">
    <location>
        <begin position="7"/>
        <end position="304"/>
    </location>
</feature>
<feature type="transmembrane region" description="Helical" evidence="3">
    <location>
        <begin position="288"/>
        <end position="308"/>
    </location>
</feature>
<organism evidence="5 6">
    <name type="scientific">Listeria booriae</name>
    <dbReference type="NCBI Taxonomy" id="1552123"/>
    <lineage>
        <taxon>Bacteria</taxon>
        <taxon>Bacillati</taxon>
        <taxon>Bacillota</taxon>
        <taxon>Bacilli</taxon>
        <taxon>Bacillales</taxon>
        <taxon>Listeriaceae</taxon>
        <taxon>Listeria</taxon>
    </lineage>
</organism>
<dbReference type="Proteomes" id="UP000541955">
    <property type="component" value="Unassembled WGS sequence"/>
</dbReference>
<keyword evidence="5" id="KW-0808">Transferase</keyword>
<evidence type="ECO:0000256" key="3">
    <source>
        <dbReference type="SAM" id="Phobius"/>
    </source>
</evidence>
<dbReference type="InterPro" id="IPR052734">
    <property type="entry name" value="Nod_factor_acetyltransferase"/>
</dbReference>
<gene>
    <name evidence="5" type="ORF">HB902_06040</name>
</gene>
<keyword evidence="3" id="KW-1133">Transmembrane helix</keyword>
<feature type="transmembrane region" description="Helical" evidence="3">
    <location>
        <begin position="71"/>
        <end position="89"/>
    </location>
</feature>
<name>A0A7X0XIX3_9LIST</name>
<keyword evidence="3" id="KW-0472">Membrane</keyword>
<dbReference type="EMBL" id="JAARRW010000002">
    <property type="protein sequence ID" value="MBC1561623.1"/>
    <property type="molecule type" value="Genomic_DNA"/>
</dbReference>
<evidence type="ECO:0000259" key="4">
    <source>
        <dbReference type="Pfam" id="PF01757"/>
    </source>
</evidence>
<evidence type="ECO:0000256" key="2">
    <source>
        <dbReference type="ARBA" id="ARBA00007400"/>
    </source>
</evidence>
<comment type="caution">
    <text evidence="5">The sequence shown here is derived from an EMBL/GenBank/DDBJ whole genome shotgun (WGS) entry which is preliminary data.</text>
</comment>
<reference evidence="5 6" key="1">
    <citation type="submission" date="2020-03" db="EMBL/GenBank/DDBJ databases">
        <title>Soil Listeria distribution.</title>
        <authorList>
            <person name="Liao J."/>
            <person name="Wiedmann M."/>
        </authorList>
    </citation>
    <scope>NUCLEOTIDE SEQUENCE [LARGE SCALE GENOMIC DNA]</scope>
    <source>
        <strain evidence="5 6">FSL L7-1387</strain>
    </source>
</reference>
<feature type="transmembrane region" description="Helical" evidence="3">
    <location>
        <begin position="188"/>
        <end position="207"/>
    </location>
</feature>
<feature type="transmembrane region" description="Helical" evidence="3">
    <location>
        <begin position="227"/>
        <end position="245"/>
    </location>
</feature>
<dbReference type="PANTHER" id="PTHR37312:SF1">
    <property type="entry name" value="MEMBRANE-BOUND ACYLTRANSFERASE YKRP-RELATED"/>
    <property type="match status" value="1"/>
</dbReference>
<feature type="transmembrane region" description="Helical" evidence="3">
    <location>
        <begin position="136"/>
        <end position="153"/>
    </location>
</feature>
<dbReference type="InterPro" id="IPR002656">
    <property type="entry name" value="Acyl_transf_3_dom"/>
</dbReference>
<proteinExistence type="inferred from homology"/>
<dbReference type="PANTHER" id="PTHR37312">
    <property type="entry name" value="MEMBRANE-BOUND ACYLTRANSFERASE YKRP-RELATED"/>
    <property type="match status" value="1"/>
</dbReference>
<protein>
    <submittedName>
        <fullName evidence="5">Acyltransferase family protein</fullName>
    </submittedName>
</protein>
<keyword evidence="3" id="KW-0812">Transmembrane</keyword>